<dbReference type="InterPro" id="IPR003191">
    <property type="entry name" value="Guanylate-bd/ATL_C"/>
</dbReference>
<keyword evidence="3" id="KW-0342">GTP-binding</keyword>
<evidence type="ECO:0000256" key="5">
    <source>
        <dbReference type="SAM" id="Phobius"/>
    </source>
</evidence>
<accession>A0A224YXQ6</accession>
<name>A0A224YXQ6_9ACAR</name>
<dbReference type="GO" id="GO:0005525">
    <property type="term" value="F:GTP binding"/>
    <property type="evidence" value="ECO:0007669"/>
    <property type="project" value="UniProtKB-KW"/>
</dbReference>
<evidence type="ECO:0000256" key="2">
    <source>
        <dbReference type="ARBA" id="ARBA00022801"/>
    </source>
</evidence>
<proteinExistence type="inferred from homology"/>
<comment type="similarity">
    <text evidence="4">Belongs to the TRAFAC class dynamin-like GTPase superfamily. GB1/RHD3 GTPase family.</text>
</comment>
<evidence type="ECO:0000313" key="7">
    <source>
        <dbReference type="EMBL" id="MAA19391.1"/>
    </source>
</evidence>
<dbReference type="Gene3D" id="1.20.58.420">
    <property type="entry name" value="AHSP"/>
    <property type="match status" value="1"/>
</dbReference>
<evidence type="ECO:0000256" key="3">
    <source>
        <dbReference type="ARBA" id="ARBA00023134"/>
    </source>
</evidence>
<dbReference type="CDD" id="cd01851">
    <property type="entry name" value="GBP"/>
    <property type="match status" value="1"/>
</dbReference>
<dbReference type="InterPro" id="IPR027417">
    <property type="entry name" value="P-loop_NTPase"/>
</dbReference>
<keyword evidence="5" id="KW-0472">Membrane</keyword>
<evidence type="ECO:0000259" key="6">
    <source>
        <dbReference type="PROSITE" id="PS51715"/>
    </source>
</evidence>
<evidence type="ECO:0000256" key="4">
    <source>
        <dbReference type="PROSITE-ProRule" id="PRU01052"/>
    </source>
</evidence>
<dbReference type="PANTHER" id="PTHR10751">
    <property type="entry name" value="GUANYLATE BINDING PROTEIN"/>
    <property type="match status" value="1"/>
</dbReference>
<dbReference type="AlphaFoldDB" id="A0A224YXQ6"/>
<dbReference type="InterPro" id="IPR030386">
    <property type="entry name" value="G_GB1_RHD3_dom"/>
</dbReference>
<evidence type="ECO:0000256" key="1">
    <source>
        <dbReference type="ARBA" id="ARBA00022741"/>
    </source>
</evidence>
<keyword evidence="5" id="KW-1133">Transmembrane helix</keyword>
<dbReference type="SUPFAM" id="SSF48340">
    <property type="entry name" value="Interferon-induced guanylate-binding protein 1 (GBP1), C-terminal domain"/>
    <property type="match status" value="1"/>
</dbReference>
<organism evidence="7">
    <name type="scientific">Rhipicephalus zambeziensis</name>
    <dbReference type="NCBI Taxonomy" id="60191"/>
    <lineage>
        <taxon>Eukaryota</taxon>
        <taxon>Metazoa</taxon>
        <taxon>Ecdysozoa</taxon>
        <taxon>Arthropoda</taxon>
        <taxon>Chelicerata</taxon>
        <taxon>Arachnida</taxon>
        <taxon>Acari</taxon>
        <taxon>Parasitiformes</taxon>
        <taxon>Ixodida</taxon>
        <taxon>Ixodoidea</taxon>
        <taxon>Ixodidae</taxon>
        <taxon>Rhipicephalinae</taxon>
        <taxon>Rhipicephalus</taxon>
        <taxon>Rhipicephalus</taxon>
    </lineage>
</organism>
<reference evidence="7" key="1">
    <citation type="journal article" date="2017" name="Parasit. Vectors">
        <title>Sialotranscriptomics of Rhipicephalus zambeziensis reveals intricate expression profiles of secretory proteins and suggests tight temporal transcriptional regulation during blood-feeding.</title>
        <authorList>
            <person name="de Castro M.H."/>
            <person name="de Klerk D."/>
            <person name="Pienaar R."/>
            <person name="Rees D.J.G."/>
            <person name="Mans B.J."/>
        </authorList>
    </citation>
    <scope>NUCLEOTIDE SEQUENCE</scope>
    <source>
        <tissue evidence="7">Salivary glands</tissue>
    </source>
</reference>
<feature type="transmembrane region" description="Helical" evidence="5">
    <location>
        <begin position="470"/>
        <end position="490"/>
    </location>
</feature>
<dbReference type="Gene3D" id="3.40.50.300">
    <property type="entry name" value="P-loop containing nucleotide triphosphate hydrolases"/>
    <property type="match status" value="1"/>
</dbReference>
<sequence>MRRRRKNVQHNRRGDGGVRTWKSEVHLCFQGHCILDMERPVQIVSVSHDHKIDLHEEALERILLADSVKDKPVIVVSVMGPAHGGKSFLLNYLLRYLSSSGGDGWIGDDDAPLSGFNSRNAIGTVTKGILLWNKAFSVRTADGDEAALLLMDTEGAFGMGSSSNETASLSALSVLASSLQIYNVRNTIQEDQLQRLQLVAEFGKALQKSENSKPFQKLAYVVRDWQSPGLAPYGPDGGRQVLDRYMNALDQRMEDENHLRQSIHSFFSAIDCFLMPYPGKAVGRNTFDGSLRELHEDFKDSLKDVVPWLLAKEKLEVKKICGTKITCQQLLNNMKNYARIIREGGLPKVKSEVQALADETNRSALEKAKEFYIKGMQEKTYATLNEVKENHVKLLPQAKEQFLNSPTIDYYVSKRYLKILRKEIVEFARTFAHKKYQEFLASYNAGVMGTAISAAVALPAAAVSLAVPPAAVVLGAAGLANFGAFLGIVVGSPQPIRIESEEEEDEEDD</sequence>
<dbReference type="GO" id="GO:0003924">
    <property type="term" value="F:GTPase activity"/>
    <property type="evidence" value="ECO:0007669"/>
    <property type="project" value="InterPro"/>
</dbReference>
<dbReference type="PROSITE" id="PS51715">
    <property type="entry name" value="G_GB1_RHD3"/>
    <property type="match status" value="1"/>
</dbReference>
<dbReference type="EMBL" id="GFPF01008245">
    <property type="protein sequence ID" value="MAA19391.1"/>
    <property type="molecule type" value="Transcribed_RNA"/>
</dbReference>
<dbReference type="Pfam" id="PF02263">
    <property type="entry name" value="GBP"/>
    <property type="match status" value="1"/>
</dbReference>
<keyword evidence="5" id="KW-0812">Transmembrane</keyword>
<dbReference type="InterPro" id="IPR036543">
    <property type="entry name" value="Guanylate-bd_C_sf"/>
</dbReference>
<feature type="transmembrane region" description="Helical" evidence="5">
    <location>
        <begin position="439"/>
        <end position="458"/>
    </location>
</feature>
<dbReference type="InterPro" id="IPR015894">
    <property type="entry name" value="Guanylate-bd_N"/>
</dbReference>
<keyword evidence="2" id="KW-0378">Hydrolase</keyword>
<keyword evidence="1" id="KW-0547">Nucleotide-binding</keyword>
<feature type="domain" description="GB1/RHD3-type G" evidence="6">
    <location>
        <begin position="70"/>
        <end position="314"/>
    </location>
</feature>
<protein>
    <submittedName>
        <fullName evidence="7">Guanylate-binding protein</fullName>
    </submittedName>
</protein>
<dbReference type="SUPFAM" id="SSF52540">
    <property type="entry name" value="P-loop containing nucleoside triphosphate hydrolases"/>
    <property type="match status" value="1"/>
</dbReference>
<dbReference type="Pfam" id="PF02841">
    <property type="entry name" value="GBP_C"/>
    <property type="match status" value="1"/>
</dbReference>